<dbReference type="Proteomes" id="UP000002217">
    <property type="component" value="Chromosome"/>
</dbReference>
<reference evidence="2 3" key="1">
    <citation type="journal article" date="2009" name="Stand. Genomic Sci.">
        <title>Complete genome sequence of Desulfotomaculum acetoxidans type strain (5575).</title>
        <authorList>
            <person name="Spring S."/>
            <person name="Lapidus A."/>
            <person name="Schroder M."/>
            <person name="Gleim D."/>
            <person name="Sims D."/>
            <person name="Meincke L."/>
            <person name="Glavina Del Rio T."/>
            <person name="Tice H."/>
            <person name="Copeland A."/>
            <person name="Cheng J.F."/>
            <person name="Lucas S."/>
            <person name="Chen F."/>
            <person name="Nolan M."/>
            <person name="Bruce D."/>
            <person name="Goodwin L."/>
            <person name="Pitluck S."/>
            <person name="Ivanova N."/>
            <person name="Mavromatis K."/>
            <person name="Mikhailova N."/>
            <person name="Pati A."/>
            <person name="Chen A."/>
            <person name="Palaniappan K."/>
            <person name="Land M."/>
            <person name="Hauser L."/>
            <person name="Chang Y.J."/>
            <person name="Jeffries C.D."/>
            <person name="Chain P."/>
            <person name="Saunders E."/>
            <person name="Brettin T."/>
            <person name="Detter J.C."/>
            <person name="Goker M."/>
            <person name="Bristow J."/>
            <person name="Eisen J.A."/>
            <person name="Markowitz V."/>
            <person name="Hugenholtz P."/>
            <person name="Kyrpides N.C."/>
            <person name="Klenk H.P."/>
            <person name="Han C."/>
        </authorList>
    </citation>
    <scope>NUCLEOTIDE SEQUENCE [LARGE SCALE GENOMIC DNA]</scope>
    <source>
        <strain evidence="3">ATCC 49208 / DSM 771 / VKM B-1644</strain>
    </source>
</reference>
<dbReference type="Pfam" id="PF13400">
    <property type="entry name" value="Tad"/>
    <property type="match status" value="1"/>
</dbReference>
<proteinExistence type="predicted"/>
<name>C8W0P4_DESAS</name>
<dbReference type="AlphaFoldDB" id="C8W0P4"/>
<dbReference type="HOGENOM" id="CLU_1831915_0_0_9"/>
<keyword evidence="3" id="KW-1185">Reference proteome</keyword>
<sequence length="140" mass="14825">MLMFSALGLDYGRAYVLKHQLQAACDAASLAGSSAVSAKLITDGTGSVTNKKLLLDPIIAEARATDVWNQNVSSMKFIDKGVTIVDTSNHSALDEDSDGYLDAYKWGVTAKIQSYIAGPISGMGNHITVTRVAISKAKDT</sequence>
<gene>
    <name evidence="2" type="ordered locus">Dtox_2493</name>
</gene>
<dbReference type="EMBL" id="CP001720">
    <property type="protein sequence ID" value="ACV63299.1"/>
    <property type="molecule type" value="Genomic_DNA"/>
</dbReference>
<evidence type="ECO:0000313" key="2">
    <source>
        <dbReference type="EMBL" id="ACV63299.1"/>
    </source>
</evidence>
<dbReference type="KEGG" id="dae:Dtox_2493"/>
<feature type="domain" description="Putative Flp pilus-assembly TadG-like N-terminal" evidence="1">
    <location>
        <begin position="2"/>
        <end position="32"/>
    </location>
</feature>
<evidence type="ECO:0000259" key="1">
    <source>
        <dbReference type="Pfam" id="PF13400"/>
    </source>
</evidence>
<dbReference type="STRING" id="485916.Dtox_2493"/>
<accession>C8W0P4</accession>
<evidence type="ECO:0000313" key="3">
    <source>
        <dbReference type="Proteomes" id="UP000002217"/>
    </source>
</evidence>
<dbReference type="OrthoDB" id="9848158at2"/>
<dbReference type="InterPro" id="IPR028087">
    <property type="entry name" value="Tad_N"/>
</dbReference>
<protein>
    <recommendedName>
        <fullName evidence="1">Putative Flp pilus-assembly TadG-like N-terminal domain-containing protein</fullName>
    </recommendedName>
</protein>
<organism evidence="2 3">
    <name type="scientific">Desulfofarcimen acetoxidans (strain ATCC 49208 / DSM 771 / KCTC 5769 / VKM B-1644 / 5575)</name>
    <name type="common">Desulfotomaculum acetoxidans</name>
    <dbReference type="NCBI Taxonomy" id="485916"/>
    <lineage>
        <taxon>Bacteria</taxon>
        <taxon>Bacillati</taxon>
        <taxon>Bacillota</taxon>
        <taxon>Clostridia</taxon>
        <taxon>Eubacteriales</taxon>
        <taxon>Peptococcaceae</taxon>
        <taxon>Desulfofarcimen</taxon>
    </lineage>
</organism>